<comment type="caution">
    <text evidence="7">The sequence shown here is derived from an EMBL/GenBank/DDBJ whole genome shotgun (WGS) entry which is preliminary data.</text>
</comment>
<dbReference type="PROSITE" id="PS50850">
    <property type="entry name" value="MFS"/>
    <property type="match status" value="1"/>
</dbReference>
<feature type="transmembrane region" description="Helical" evidence="5">
    <location>
        <begin position="251"/>
        <end position="270"/>
    </location>
</feature>
<dbReference type="GO" id="GO:0005886">
    <property type="term" value="C:plasma membrane"/>
    <property type="evidence" value="ECO:0007669"/>
    <property type="project" value="TreeGrafter"/>
</dbReference>
<protein>
    <recommendedName>
        <fullName evidence="6">Major facilitator superfamily (MFS) profile domain-containing protein</fullName>
    </recommendedName>
</protein>
<reference evidence="7 8" key="1">
    <citation type="submission" date="2017-12" db="EMBL/GenBank/DDBJ databases">
        <title>Comparative genomics of Botrytis spp.</title>
        <authorList>
            <person name="Valero-Jimenez C.A."/>
            <person name="Tapia P."/>
            <person name="Veloso J."/>
            <person name="Silva-Moreno E."/>
            <person name="Staats M."/>
            <person name="Valdes J.H."/>
            <person name="Van Kan J.A.L."/>
        </authorList>
    </citation>
    <scope>NUCLEOTIDE SEQUENCE [LARGE SCALE GENOMIC DNA]</scope>
    <source>
        <strain evidence="7 8">Bh0001</strain>
    </source>
</reference>
<feature type="transmembrane region" description="Helical" evidence="5">
    <location>
        <begin position="209"/>
        <end position="231"/>
    </location>
</feature>
<feature type="transmembrane region" description="Helical" evidence="5">
    <location>
        <begin position="56"/>
        <end position="82"/>
    </location>
</feature>
<evidence type="ECO:0000256" key="4">
    <source>
        <dbReference type="ARBA" id="ARBA00023136"/>
    </source>
</evidence>
<feature type="domain" description="Major facilitator superfamily (MFS) profile" evidence="6">
    <location>
        <begin position="57"/>
        <end position="549"/>
    </location>
</feature>
<feature type="transmembrane region" description="Helical" evidence="5">
    <location>
        <begin position="94"/>
        <end position="112"/>
    </location>
</feature>
<dbReference type="Proteomes" id="UP000297814">
    <property type="component" value="Unassembled WGS sequence"/>
</dbReference>
<feature type="transmembrane region" description="Helical" evidence="5">
    <location>
        <begin position="124"/>
        <end position="141"/>
    </location>
</feature>
<feature type="transmembrane region" description="Helical" evidence="5">
    <location>
        <begin position="320"/>
        <end position="339"/>
    </location>
</feature>
<feature type="transmembrane region" description="Helical" evidence="5">
    <location>
        <begin position="282"/>
        <end position="299"/>
    </location>
</feature>
<evidence type="ECO:0000256" key="1">
    <source>
        <dbReference type="ARBA" id="ARBA00004141"/>
    </source>
</evidence>
<gene>
    <name evidence="7" type="ORF">BHYA_0047g00360</name>
</gene>
<dbReference type="GO" id="GO:0022857">
    <property type="term" value="F:transmembrane transporter activity"/>
    <property type="evidence" value="ECO:0007669"/>
    <property type="project" value="InterPro"/>
</dbReference>
<dbReference type="InterPro" id="IPR020846">
    <property type="entry name" value="MFS_dom"/>
</dbReference>
<keyword evidence="4 5" id="KW-0472">Membrane</keyword>
<evidence type="ECO:0000256" key="5">
    <source>
        <dbReference type="SAM" id="Phobius"/>
    </source>
</evidence>
<evidence type="ECO:0000256" key="3">
    <source>
        <dbReference type="ARBA" id="ARBA00022989"/>
    </source>
</evidence>
<dbReference type="InterPro" id="IPR011701">
    <property type="entry name" value="MFS"/>
</dbReference>
<keyword evidence="8" id="KW-1185">Reference proteome</keyword>
<feature type="transmembrane region" description="Helical" evidence="5">
    <location>
        <begin position="351"/>
        <end position="372"/>
    </location>
</feature>
<keyword evidence="2 5" id="KW-0812">Transmembrane</keyword>
<feature type="transmembrane region" description="Helical" evidence="5">
    <location>
        <begin position="445"/>
        <end position="469"/>
    </location>
</feature>
<evidence type="ECO:0000313" key="7">
    <source>
        <dbReference type="EMBL" id="TGO39832.1"/>
    </source>
</evidence>
<evidence type="ECO:0000256" key="2">
    <source>
        <dbReference type="ARBA" id="ARBA00022692"/>
    </source>
</evidence>
<dbReference type="PANTHER" id="PTHR23501">
    <property type="entry name" value="MAJOR FACILITATOR SUPERFAMILY"/>
    <property type="match status" value="1"/>
</dbReference>
<accession>A0A4Z1GWQ1</accession>
<dbReference type="SUPFAM" id="SSF103473">
    <property type="entry name" value="MFS general substrate transporter"/>
    <property type="match status" value="1"/>
</dbReference>
<name>A0A4Z1GWQ1_9HELO</name>
<proteinExistence type="predicted"/>
<dbReference type="Pfam" id="PF07690">
    <property type="entry name" value="MFS_1"/>
    <property type="match status" value="1"/>
</dbReference>
<evidence type="ECO:0000313" key="8">
    <source>
        <dbReference type="Proteomes" id="UP000297814"/>
    </source>
</evidence>
<keyword evidence="3 5" id="KW-1133">Transmembrane helix</keyword>
<comment type="subcellular location">
    <subcellularLocation>
        <location evidence="1">Membrane</location>
        <topology evidence="1">Multi-pass membrane protein</topology>
    </subcellularLocation>
</comment>
<feature type="transmembrane region" description="Helical" evidence="5">
    <location>
        <begin position="411"/>
        <end position="433"/>
    </location>
</feature>
<dbReference type="Gene3D" id="1.20.1720.10">
    <property type="entry name" value="Multidrug resistance protein D"/>
    <property type="match status" value="1"/>
</dbReference>
<feature type="transmembrane region" description="Helical" evidence="5">
    <location>
        <begin position="181"/>
        <end position="203"/>
    </location>
</feature>
<evidence type="ECO:0000259" key="6">
    <source>
        <dbReference type="PROSITE" id="PS50850"/>
    </source>
</evidence>
<sequence length="561" mass="61160">MATSLEEKSNQDPKTVAEVTEVTTSRADGALQETSLENIDEVIIEGRPKKSLSFKLAFIGLASSMFVFQMDATSLGIALPTVAEELHGESLQSFWANMSYTLCGLVMQPLWASISDVFGRKPSFYICMAFFFIGSIVFALAKDMNTIIVGRVLQGFGGGGIDVLVEIILSDITTLKERSFYLGLMAIPNAVGNILGPSIGAIFSNYASWRWIGWVNLPILGISAPLIVFFLNLRPVELDEKLSANLKKLDWIGMILVVTGITIFVLPLSWAGSLFPWKSWQTLLPILLGAALLVIFVVYEAKPKVPILPHRLFHSRTANMTLAAAFVHGMILISLLQYLPLFYQAVELETAIRSAVSLLPTVIISVVFAAISMMMVSVVGGYVWIIRFGWIIIILGTGLLALFEVGSSSSLLFGLPILWGMGVSLLRLLLLPIQASVKNVDDTGLAIGLLLTIRMFGGLIGLTVASTIFNSVFSASIAYIELTGSLSQLHDPNKAVSFIPELRSLEISPKVLDAVLRVYLGCFKTIFYTMAGFGGLGLITSLLTQDLDLNRKDVGQQRFEE</sequence>
<organism evidence="7 8">
    <name type="scientific">Botrytis hyacinthi</name>
    <dbReference type="NCBI Taxonomy" id="278943"/>
    <lineage>
        <taxon>Eukaryota</taxon>
        <taxon>Fungi</taxon>
        <taxon>Dikarya</taxon>
        <taxon>Ascomycota</taxon>
        <taxon>Pezizomycotina</taxon>
        <taxon>Leotiomycetes</taxon>
        <taxon>Helotiales</taxon>
        <taxon>Sclerotiniaceae</taxon>
        <taxon>Botrytis</taxon>
    </lineage>
</organism>
<dbReference type="InterPro" id="IPR036259">
    <property type="entry name" value="MFS_trans_sf"/>
</dbReference>
<feature type="transmembrane region" description="Helical" evidence="5">
    <location>
        <begin position="518"/>
        <end position="543"/>
    </location>
</feature>
<feature type="transmembrane region" description="Helical" evidence="5">
    <location>
        <begin position="384"/>
        <end position="405"/>
    </location>
</feature>
<dbReference type="AlphaFoldDB" id="A0A4Z1GWQ1"/>
<dbReference type="EMBL" id="PQXK01000047">
    <property type="protein sequence ID" value="TGO39832.1"/>
    <property type="molecule type" value="Genomic_DNA"/>
</dbReference>
<dbReference type="PANTHER" id="PTHR23501:SF156">
    <property type="entry name" value="TRANSPORTER, PUTATIVE-RELATED"/>
    <property type="match status" value="1"/>
</dbReference>